<keyword evidence="3" id="KW-1185">Reference proteome</keyword>
<dbReference type="Gene3D" id="3.30.530.20">
    <property type="match status" value="1"/>
</dbReference>
<dbReference type="GO" id="GO:0008289">
    <property type="term" value="F:lipid binding"/>
    <property type="evidence" value="ECO:0007669"/>
    <property type="project" value="InterPro"/>
</dbReference>
<dbReference type="InterPro" id="IPR023393">
    <property type="entry name" value="START-like_dom_sf"/>
</dbReference>
<dbReference type="EMBL" id="OA882708">
    <property type="protein sequence ID" value="CAD7276645.1"/>
    <property type="molecule type" value="Genomic_DNA"/>
</dbReference>
<evidence type="ECO:0000313" key="3">
    <source>
        <dbReference type="Proteomes" id="UP000678499"/>
    </source>
</evidence>
<sequence>MMLSRVVELVITFIKIYTALDAVIVDLDSDEAIPETMKWVQDVDPQLEREFLDLLYEEKWKVLQRFPNENVTVYWTKSKSYSNRELFLLATETRHEKDVLSDALWIEAYQLGKWSRMFSDSKILSYAGRNRAVFWQELEPVVPGGFVAPRDYVIYSKKIDNAQVPSSTRKPVSPVDGLLGSAGLVTSSSINENSNGSTMFLSCNSSKYGIDFPSRDGVVRAVTGTAGSILRTYLDEDGRPVTRFWWILNSENYPPMFTPMSVARRVVLKTMMDMVRDLRRFLHHQQLRELQADASSVPAAPSPII</sequence>
<name>A0A7R9BKA0_9CRUS</name>
<dbReference type="AlphaFoldDB" id="A0A7R9BKA0"/>
<gene>
    <name evidence="2" type="ORF">NMOB1V02_LOCUS4398</name>
</gene>
<organism evidence="2">
    <name type="scientific">Notodromas monacha</name>
    <dbReference type="NCBI Taxonomy" id="399045"/>
    <lineage>
        <taxon>Eukaryota</taxon>
        <taxon>Metazoa</taxon>
        <taxon>Ecdysozoa</taxon>
        <taxon>Arthropoda</taxon>
        <taxon>Crustacea</taxon>
        <taxon>Oligostraca</taxon>
        <taxon>Ostracoda</taxon>
        <taxon>Podocopa</taxon>
        <taxon>Podocopida</taxon>
        <taxon>Cypridocopina</taxon>
        <taxon>Cypridoidea</taxon>
        <taxon>Cyprididae</taxon>
        <taxon>Notodromas</taxon>
    </lineage>
</organism>
<proteinExistence type="predicted"/>
<dbReference type="EMBL" id="CAJPEX010000671">
    <property type="protein sequence ID" value="CAG0916797.1"/>
    <property type="molecule type" value="Genomic_DNA"/>
</dbReference>
<dbReference type="SUPFAM" id="SSF55961">
    <property type="entry name" value="Bet v1-like"/>
    <property type="match status" value="1"/>
</dbReference>
<protein>
    <recommendedName>
        <fullName evidence="1">START domain-containing protein</fullName>
    </recommendedName>
</protein>
<evidence type="ECO:0000259" key="1">
    <source>
        <dbReference type="PROSITE" id="PS50848"/>
    </source>
</evidence>
<dbReference type="PROSITE" id="PS50848">
    <property type="entry name" value="START"/>
    <property type="match status" value="1"/>
</dbReference>
<evidence type="ECO:0000313" key="2">
    <source>
        <dbReference type="EMBL" id="CAD7276645.1"/>
    </source>
</evidence>
<reference evidence="2" key="1">
    <citation type="submission" date="2020-11" db="EMBL/GenBank/DDBJ databases">
        <authorList>
            <person name="Tran Van P."/>
        </authorList>
    </citation>
    <scope>NUCLEOTIDE SEQUENCE</scope>
</reference>
<dbReference type="Proteomes" id="UP000678499">
    <property type="component" value="Unassembled WGS sequence"/>
</dbReference>
<feature type="domain" description="START" evidence="1">
    <location>
        <begin position="57"/>
        <end position="287"/>
    </location>
</feature>
<accession>A0A7R9BKA0</accession>
<dbReference type="InterPro" id="IPR002913">
    <property type="entry name" value="START_lipid-bd_dom"/>
</dbReference>